<organism evidence="1 2">
    <name type="scientific">Chitinophaga solisilvae</name>
    <dbReference type="NCBI Taxonomy" id="1233460"/>
    <lineage>
        <taxon>Bacteria</taxon>
        <taxon>Pseudomonadati</taxon>
        <taxon>Bacteroidota</taxon>
        <taxon>Chitinophagia</taxon>
        <taxon>Chitinophagales</taxon>
        <taxon>Chitinophagaceae</taxon>
        <taxon>Chitinophaga</taxon>
    </lineage>
</organism>
<dbReference type="Proteomes" id="UP000281028">
    <property type="component" value="Unassembled WGS sequence"/>
</dbReference>
<reference evidence="1" key="1">
    <citation type="submission" date="2020-05" db="EMBL/GenBank/DDBJ databases">
        <title>Chitinophaga laudate sp. nov., isolated from a tropical peat swamp.</title>
        <authorList>
            <person name="Goh C.B.S."/>
            <person name="Lee M.S."/>
            <person name="Parimannan S."/>
            <person name="Pasbakhsh P."/>
            <person name="Yule C.M."/>
            <person name="Rajandas H."/>
            <person name="Loke S."/>
            <person name="Croft L."/>
            <person name="Tan J.B.L."/>
        </authorList>
    </citation>
    <scope>NUCLEOTIDE SEQUENCE</scope>
    <source>
        <strain evidence="1">Mgbs1</strain>
    </source>
</reference>
<comment type="caution">
    <text evidence="1">The sequence shown here is derived from an EMBL/GenBank/DDBJ whole genome shotgun (WGS) entry which is preliminary data.</text>
</comment>
<dbReference type="AlphaFoldDB" id="A0A3S1D200"/>
<keyword evidence="1" id="KW-0012">Acyltransferase</keyword>
<dbReference type="InterPro" id="IPR002656">
    <property type="entry name" value="Acyl_transf_3_dom"/>
</dbReference>
<dbReference type="GO" id="GO:0016747">
    <property type="term" value="F:acyltransferase activity, transferring groups other than amino-acyl groups"/>
    <property type="evidence" value="ECO:0007669"/>
    <property type="project" value="InterPro"/>
</dbReference>
<dbReference type="OrthoDB" id="9809782at2"/>
<dbReference type="Pfam" id="PF01757">
    <property type="entry name" value="Acyl_transf_3"/>
    <property type="match status" value="1"/>
</dbReference>
<keyword evidence="1" id="KW-0808">Transferase</keyword>
<dbReference type="InterPro" id="IPR050623">
    <property type="entry name" value="Glucan_succinyl_AcylTrfase"/>
</dbReference>
<evidence type="ECO:0000313" key="2">
    <source>
        <dbReference type="Proteomes" id="UP000281028"/>
    </source>
</evidence>
<dbReference type="EMBL" id="RIAR02000001">
    <property type="protein sequence ID" value="NSL85349.1"/>
    <property type="molecule type" value="Genomic_DNA"/>
</dbReference>
<dbReference type="PANTHER" id="PTHR36927">
    <property type="entry name" value="BLR4337 PROTEIN"/>
    <property type="match status" value="1"/>
</dbReference>
<protein>
    <submittedName>
        <fullName evidence="1">Acyltransferase family protein</fullName>
    </submittedName>
</protein>
<dbReference type="PANTHER" id="PTHR36927:SF3">
    <property type="entry name" value="GLUCANS BIOSYNTHESIS PROTEIN C"/>
    <property type="match status" value="1"/>
</dbReference>
<accession>A0A3S1D200</accession>
<proteinExistence type="predicted"/>
<sequence>MQPNTAAPREAWLDWLRIISIAGVLFFHSAMPYVPWWWHIKNAATSNILMEINDFLHRCRMPLLFFISGTVSYYMLQKKSGAGFIAIRCRRLLIPLLLAMLVIVPPQVYMERVSQGYTGNFLQFYARMFSTGAYPKGDLSWHHLWFVAYLLVYDILFAPVFVWFNSARGKAFLQRHHWLATRRYIYLLMIPGVLIYTILVMKYPATGDLIHDYAFFPYYLTFVLAGFICIAHPALMDSLERNRRLSFALALLTLIFINYCRWNDADPWGERYAGQPLNMSFAYSYLAIQAISGWMWVFMALGYGKRYLNRQHPVILTYANQAVYPFYILHQTVIVILAYYVVKAPDGVGMKYLFTVGSTFFVSMSIYHLFIQPFPVMRFLFGMKPKPREKPVVKESSTPEIAAPLPVTA</sequence>
<keyword evidence="2" id="KW-1185">Reference proteome</keyword>
<evidence type="ECO:0000313" key="1">
    <source>
        <dbReference type="EMBL" id="NSL85349.1"/>
    </source>
</evidence>
<name>A0A3S1D200_9BACT</name>
<gene>
    <name evidence="1" type="ORF">ECE50_000800</name>
</gene>